<reference evidence="1" key="2">
    <citation type="journal article" date="2015" name="Fish Shellfish Immunol.">
        <title>Early steps in the European eel (Anguilla anguilla)-Vibrio vulnificus interaction in the gills: Role of the RtxA13 toxin.</title>
        <authorList>
            <person name="Callol A."/>
            <person name="Pajuelo D."/>
            <person name="Ebbesson L."/>
            <person name="Teles M."/>
            <person name="MacKenzie S."/>
            <person name="Amaro C."/>
        </authorList>
    </citation>
    <scope>NUCLEOTIDE SEQUENCE</scope>
</reference>
<name>A0A0E9UCB3_ANGAN</name>
<accession>A0A0E9UCB3</accession>
<reference evidence="1" key="1">
    <citation type="submission" date="2014-11" db="EMBL/GenBank/DDBJ databases">
        <authorList>
            <person name="Amaro Gonzalez C."/>
        </authorList>
    </citation>
    <scope>NUCLEOTIDE SEQUENCE</scope>
</reference>
<evidence type="ECO:0000313" key="1">
    <source>
        <dbReference type="EMBL" id="JAH63362.1"/>
    </source>
</evidence>
<protein>
    <submittedName>
        <fullName evidence="1">Uncharacterized protein</fullName>
    </submittedName>
</protein>
<sequence>MYMLSYITKTRT</sequence>
<organism evidence="1">
    <name type="scientific">Anguilla anguilla</name>
    <name type="common">European freshwater eel</name>
    <name type="synonym">Muraena anguilla</name>
    <dbReference type="NCBI Taxonomy" id="7936"/>
    <lineage>
        <taxon>Eukaryota</taxon>
        <taxon>Metazoa</taxon>
        <taxon>Chordata</taxon>
        <taxon>Craniata</taxon>
        <taxon>Vertebrata</taxon>
        <taxon>Euteleostomi</taxon>
        <taxon>Actinopterygii</taxon>
        <taxon>Neopterygii</taxon>
        <taxon>Teleostei</taxon>
        <taxon>Anguilliformes</taxon>
        <taxon>Anguillidae</taxon>
        <taxon>Anguilla</taxon>
    </lineage>
</organism>
<proteinExistence type="predicted"/>
<dbReference type="EMBL" id="GBXM01045215">
    <property type="protein sequence ID" value="JAH63362.1"/>
    <property type="molecule type" value="Transcribed_RNA"/>
</dbReference>